<dbReference type="AlphaFoldDB" id="A0A2A4G216"/>
<dbReference type="PANTHER" id="PTHR46429">
    <property type="entry name" value="23S RRNA (GUANOSINE-2'-O-)-METHYLTRANSFERASE RLMB"/>
    <property type="match status" value="1"/>
</dbReference>
<keyword evidence="5" id="KW-1185">Reference proteome</keyword>
<dbReference type="GO" id="GO:0032259">
    <property type="term" value="P:methylation"/>
    <property type="evidence" value="ECO:0007669"/>
    <property type="project" value="UniProtKB-KW"/>
</dbReference>
<dbReference type="GO" id="GO:0005829">
    <property type="term" value="C:cytosol"/>
    <property type="evidence" value="ECO:0007669"/>
    <property type="project" value="TreeGrafter"/>
</dbReference>
<feature type="domain" description="tRNA/rRNA methyltransferase SpoU type" evidence="3">
    <location>
        <begin position="29"/>
        <end position="161"/>
    </location>
</feature>
<evidence type="ECO:0000256" key="1">
    <source>
        <dbReference type="ARBA" id="ARBA00022603"/>
    </source>
</evidence>
<evidence type="ECO:0000256" key="2">
    <source>
        <dbReference type="ARBA" id="ARBA00022679"/>
    </source>
</evidence>
<keyword evidence="2" id="KW-0808">Transferase</keyword>
<dbReference type="GO" id="GO:0008173">
    <property type="term" value="F:RNA methyltransferase activity"/>
    <property type="evidence" value="ECO:0007669"/>
    <property type="project" value="InterPro"/>
</dbReference>
<dbReference type="Proteomes" id="UP000219559">
    <property type="component" value="Unassembled WGS sequence"/>
</dbReference>
<dbReference type="Gene3D" id="3.40.1280.10">
    <property type="match status" value="1"/>
</dbReference>
<dbReference type="PANTHER" id="PTHR46429:SF1">
    <property type="entry name" value="23S RRNA (GUANOSINE-2'-O-)-METHYLTRANSFERASE RLMB"/>
    <property type="match status" value="1"/>
</dbReference>
<dbReference type="GO" id="GO:0006396">
    <property type="term" value="P:RNA processing"/>
    <property type="evidence" value="ECO:0007669"/>
    <property type="project" value="InterPro"/>
</dbReference>
<dbReference type="InterPro" id="IPR004441">
    <property type="entry name" value="rRNA_MeTrfase_TrmH"/>
</dbReference>
<reference evidence="4 5" key="1">
    <citation type="submission" date="2017-04" db="EMBL/GenBank/DDBJ databases">
        <title>A new member of the family Flavobacteriaceae isolated from ascidians.</title>
        <authorList>
            <person name="Chen L."/>
        </authorList>
    </citation>
    <scope>NUCLEOTIDE SEQUENCE [LARGE SCALE GENOMIC DNA]</scope>
    <source>
        <strain evidence="4 5">HQA918</strain>
    </source>
</reference>
<gene>
    <name evidence="4" type="ORF">B7P33_19215</name>
</gene>
<evidence type="ECO:0000313" key="5">
    <source>
        <dbReference type="Proteomes" id="UP000219559"/>
    </source>
</evidence>
<dbReference type="GO" id="GO:0003723">
    <property type="term" value="F:RNA binding"/>
    <property type="evidence" value="ECO:0007669"/>
    <property type="project" value="InterPro"/>
</dbReference>
<evidence type="ECO:0000259" key="3">
    <source>
        <dbReference type="Pfam" id="PF00588"/>
    </source>
</evidence>
<organism evidence="4 5">
    <name type="scientific">Sediminicola luteus</name>
    <dbReference type="NCBI Taxonomy" id="319238"/>
    <lineage>
        <taxon>Bacteria</taxon>
        <taxon>Pseudomonadati</taxon>
        <taxon>Bacteroidota</taxon>
        <taxon>Flavobacteriia</taxon>
        <taxon>Flavobacteriales</taxon>
        <taxon>Flavobacteriaceae</taxon>
        <taxon>Sediminicola</taxon>
    </lineage>
</organism>
<evidence type="ECO:0000313" key="4">
    <source>
        <dbReference type="EMBL" id="PCE62481.1"/>
    </source>
</evidence>
<protein>
    <recommendedName>
        <fullName evidence="3">tRNA/rRNA methyltransferase SpoU type domain-containing protein</fullName>
    </recommendedName>
</protein>
<dbReference type="SUPFAM" id="SSF75217">
    <property type="entry name" value="alpha/beta knot"/>
    <property type="match status" value="1"/>
</dbReference>
<dbReference type="InterPro" id="IPR029028">
    <property type="entry name" value="Alpha/beta_knot_MTases"/>
</dbReference>
<dbReference type="InterPro" id="IPR001537">
    <property type="entry name" value="SpoU_MeTrfase"/>
</dbReference>
<dbReference type="EMBL" id="NBWU01000009">
    <property type="protein sequence ID" value="PCE62481.1"/>
    <property type="molecule type" value="Genomic_DNA"/>
</dbReference>
<proteinExistence type="predicted"/>
<accession>A0A2A4G216</accession>
<dbReference type="CDD" id="cd18082">
    <property type="entry name" value="SpoU-like_family"/>
    <property type="match status" value="1"/>
</dbReference>
<dbReference type="Pfam" id="PF00588">
    <property type="entry name" value="SpoU_methylase"/>
    <property type="match status" value="1"/>
</dbReference>
<name>A0A2A4G216_9FLAO</name>
<dbReference type="InterPro" id="IPR029026">
    <property type="entry name" value="tRNA_m1G_MTases_N"/>
</dbReference>
<keyword evidence="1" id="KW-0489">Methyltransferase</keyword>
<comment type="caution">
    <text evidence="4">The sequence shown here is derived from an EMBL/GenBank/DDBJ whole genome shotgun (WGS) entry which is preliminary data.</text>
</comment>
<sequence>MSVQLTHTQTRMLRPKRSIRVFAPFMGFQDNMGALFRLCDAMGVEEVIFGHDIDLNSRRLRKAARSSITALKTRVSPDHKFEIESFRKNGGQIIGLELTDTSFPLQDCALDIDTDILLVIGHEVDGIPKEILQILPQCYHINMYGQNSSMNVVHATAMALYHFRSLE</sequence>
<dbReference type="OrthoDB" id="9795352at2"/>